<organism evidence="3 4">
    <name type="scientific">Aeromonas caviae</name>
    <name type="common">Aeromonas punctata</name>
    <dbReference type="NCBI Taxonomy" id="648"/>
    <lineage>
        <taxon>Bacteria</taxon>
        <taxon>Pseudomonadati</taxon>
        <taxon>Pseudomonadota</taxon>
        <taxon>Gammaproteobacteria</taxon>
        <taxon>Aeromonadales</taxon>
        <taxon>Aeromonadaceae</taxon>
        <taxon>Aeromonas</taxon>
    </lineage>
</organism>
<dbReference type="SMART" id="SM00060">
    <property type="entry name" value="FN3"/>
    <property type="match status" value="1"/>
</dbReference>
<feature type="chain" id="PRO_5042520104" evidence="1">
    <location>
        <begin position="21"/>
        <end position="1884"/>
    </location>
</feature>
<dbReference type="InterPro" id="IPR057587">
    <property type="entry name" value="GpJ_Ig_second"/>
</dbReference>
<dbReference type="InterPro" id="IPR003961">
    <property type="entry name" value="FN3_dom"/>
</dbReference>
<proteinExistence type="predicted"/>
<evidence type="ECO:0000313" key="4">
    <source>
        <dbReference type="Proteomes" id="UP001218423"/>
    </source>
</evidence>
<evidence type="ECO:0000259" key="2">
    <source>
        <dbReference type="PROSITE" id="PS50853"/>
    </source>
</evidence>
<dbReference type="InterPro" id="IPR015406">
    <property type="entry name" value="GpJ_CSF"/>
</dbReference>
<evidence type="ECO:0000313" key="3">
    <source>
        <dbReference type="EMBL" id="WFF99558.1"/>
    </source>
</evidence>
<dbReference type="CDD" id="cd00063">
    <property type="entry name" value="FN3"/>
    <property type="match status" value="1"/>
</dbReference>
<evidence type="ECO:0000256" key="1">
    <source>
        <dbReference type="SAM" id="SignalP"/>
    </source>
</evidence>
<dbReference type="InterPro" id="IPR036116">
    <property type="entry name" value="FN3_sf"/>
</dbReference>
<feature type="domain" description="Fibronectin type-III" evidence="2">
    <location>
        <begin position="559"/>
        <end position="655"/>
    </location>
</feature>
<dbReference type="PROSITE" id="PS50853">
    <property type="entry name" value="FN3"/>
    <property type="match status" value="1"/>
</dbReference>
<reference evidence="3" key="1">
    <citation type="submission" date="2023-03" db="EMBL/GenBank/DDBJ databases">
        <title>Aeromonas caviae strain AC1520.</title>
        <authorList>
            <person name="Xie T."/>
            <person name="Zhang Q."/>
            <person name="Deng J."/>
            <person name="Li X."/>
        </authorList>
    </citation>
    <scope>NUCLEOTIDE SEQUENCE</scope>
    <source>
        <strain evidence="3">AC1520</strain>
    </source>
</reference>
<dbReference type="Pfam" id="PF24489">
    <property type="entry name" value="Ig_J_second"/>
    <property type="match status" value="1"/>
</dbReference>
<dbReference type="SUPFAM" id="SSF49265">
    <property type="entry name" value="Fibronectin type III"/>
    <property type="match status" value="1"/>
</dbReference>
<keyword evidence="1" id="KW-0732">Signal</keyword>
<gene>
    <name evidence="3" type="ORF">P5S46_08295</name>
</gene>
<dbReference type="EMBL" id="CP120942">
    <property type="protein sequence ID" value="WFF99558.1"/>
    <property type="molecule type" value="Genomic_DNA"/>
</dbReference>
<feature type="signal peptide" evidence="1">
    <location>
        <begin position="1"/>
        <end position="20"/>
    </location>
</feature>
<protein>
    <submittedName>
        <fullName evidence="3">DUF1983 domain-containing protein</fullName>
    </submittedName>
</protein>
<dbReference type="Proteomes" id="UP001218423">
    <property type="component" value="Chromosome"/>
</dbReference>
<sequence length="1884" mass="201856">MPAAAVPLIAGAAAGAGAYAAVTAVTVGMALSIGTAVATATMMLTTKKPSLSDYRSASERSQVLRAAASDKTCVYGRVISSGLLSFAAEQAGEQDEGEWLHLALVLAGHKLSRIGSIWLGDDLIGEFSDLVSYELHADRKTCDPFMLAKCADWKEDMIGQGITWLRLSLKFDPQKFPAGLPNIKVEKFGKEVWDPRDSKWKWSDNVALVILDYYRSWLNVPDDEIRMNEFIVAANICDELVTRPDGTREPRYTANVEFDLGEARSKVLEALHMACAGQPTYIGGKHGIIAGAYYGPASDEIRAHQIIGDIELLPEPASSEKINQVTGTFVDPITFKKTDFPAVIVNEWVEEDGGLALLEDLDLRCVTSEYQAQRLANIMLRQRRAARTLTCPINLSGWRYRPGSSIKLYIPALGINGPEFRVVDWSFSLTSAVELTLREESPLFWSDAIGKPMERPEITELPSGGVAMPDQLRYEVEQIGEVIQDVLSWRNVGTIAYNQVIIQRLDPGKPPVVVLTAQVPGQSCRVNGLAAGNYVGQVRAIAMTGAPSPVASVNFTIQVPAIPVGVEVEAGNWSLAFRPVFTGGQSYGTLCEWWWSKVQLPLAEVQTKATNAGLGAFMTFQGLQPDTTYYVWLRAVNAYGKSGLFAASGKTSYDAASILDILDGEIGSEHLREELRKPIEQIADIVDQALPDIIGKLELVEREFTDLSDTVTPIAERVPVIDQQMTGLGDALSALDERSKHTENLLRDEQNHLGQMGIDTVLQQDKLHGKIDRVQSEMGDLRDAIFTVNPGTGQIEMDAVRALRDETQASFTEVNQKLDAATGTLATKADHAVVDAQGERLTEAEQVLDGINAKITQTVTKSEFTSEQQRLTEVSSSLDAALGQIQQKAAQSTVTEQGERLAAAEQRITVNSDAQSALAERVSGLKAELEADDQTLLANITEVARVSTEADQVLAERVSGVEVRTGTAEGKIRALEEIVESDGGITAGRFDEITATLDLTAKAADQAAEAAIANALAGDKGEQRHRQAEASIRRDQQVQLDLHQALASEVTDLSAKFEGEKAATTARLTEVREVIAGVEQSTARELSQLKTDYQAADSKTAAALEESKRTLSAADEAIAERVTQLQATLEGDDQTLNAAILETQRTLAQGDQALAEQIGQLKTASGDQAAQLTSLGKVVTDGQQATGEALQQLTTKTDKTQSDVGTLSEAMAEQGKALAARQDDLSAEVNLTALASIGNTLADEQDEGRARKARATITRRQDTQADEHQALAREVTQFRAEFEGEQAATSAALTGVREVIAGVEQSTAREISQLKTDYPAADSKTAAALEESKRTLSAADQAMAERVTQLQATLEGDDQTLNAAILETQRTQAQGDQALAEQLTQLQAKVETSDKALDAAIKQTQQAQVTGDSALSARMDQLQATLEGDDQTLNAAILETQRTQAQGDQALAEQLTQLQAKVETSDKALDAAIKQTQQAQVTGDSALAARMDQLQATLEGDDQTLNAAILETQRTQAQGDQALAEQLSQLQAKVTSGDTTLGAAIQQAQQAQVDGDKANADAITKVQASLNQTTAAVETAAKAVADLKGNVEAGWYTKAQIAGEGAGFGLSVKLSEDGTVLSTFVIDADVFAVMSRAGGATTKRHPFVIKNGTVYMNHAMMDTAEIGNVIAKYINVQHLKGSLIEGGSFRGGDLWLGENATGQFGAYGKKWNAGIDSMGRIYGSDVYFSNGTFQGNVLANSGTMNNVTIRENCQILGQLDVNQVVGDITTLIKAVANFSIPAYRRARNVVCIDPVTAYGNVSGQGTIGMAVVCYLNGVEKGRVSKTEYVATGGTRYLSIDIKPSFEIPANTNATITFGIEPVGGGVGISSTGFSGQAVWLTGLK</sequence>
<dbReference type="PANTHER" id="PTHR36251:SF2">
    <property type="entry name" value="GIFSY-2 PROPHAGE HOST SPECIFICITY PROTEIN J, PHAGE LAMBDA"/>
    <property type="match status" value="1"/>
</dbReference>
<dbReference type="InterPro" id="IPR053171">
    <property type="entry name" value="Viral_Tip_Attach_Protein"/>
</dbReference>
<dbReference type="Pfam" id="PF09327">
    <property type="entry name" value="Phage_Tail_Tip"/>
    <property type="match status" value="1"/>
</dbReference>
<dbReference type="PANTHER" id="PTHR36251">
    <property type="entry name" value="FELS-1 PROPHAGE HOST SPECIFICITY PROTEIN-RELATED"/>
    <property type="match status" value="1"/>
</dbReference>
<accession>A0AAJ5ZFY2</accession>
<name>A0AAJ5ZFY2_AERCA</name>
<dbReference type="RefSeq" id="WP_277856933.1">
    <property type="nucleotide sequence ID" value="NZ_CP120942.1"/>
</dbReference>